<gene>
    <name evidence="2" type="ORF">SKAU_G00056660</name>
</gene>
<evidence type="ECO:0000313" key="2">
    <source>
        <dbReference type="EMBL" id="KAJ8375086.1"/>
    </source>
</evidence>
<evidence type="ECO:0000256" key="1">
    <source>
        <dbReference type="SAM" id="MobiDB-lite"/>
    </source>
</evidence>
<reference evidence="2" key="1">
    <citation type="journal article" date="2023" name="Science">
        <title>Genome structures resolve the early diversification of teleost fishes.</title>
        <authorList>
            <person name="Parey E."/>
            <person name="Louis A."/>
            <person name="Montfort J."/>
            <person name="Bouchez O."/>
            <person name="Roques C."/>
            <person name="Iampietro C."/>
            <person name="Lluch J."/>
            <person name="Castinel A."/>
            <person name="Donnadieu C."/>
            <person name="Desvignes T."/>
            <person name="Floi Bucao C."/>
            <person name="Jouanno E."/>
            <person name="Wen M."/>
            <person name="Mejri S."/>
            <person name="Dirks R."/>
            <person name="Jansen H."/>
            <person name="Henkel C."/>
            <person name="Chen W.J."/>
            <person name="Zahm M."/>
            <person name="Cabau C."/>
            <person name="Klopp C."/>
            <person name="Thompson A.W."/>
            <person name="Robinson-Rechavi M."/>
            <person name="Braasch I."/>
            <person name="Lecointre G."/>
            <person name="Bobe J."/>
            <person name="Postlethwait J.H."/>
            <person name="Berthelot C."/>
            <person name="Roest Crollius H."/>
            <person name="Guiguen Y."/>
        </authorList>
    </citation>
    <scope>NUCLEOTIDE SEQUENCE</scope>
    <source>
        <strain evidence="2">WJC10195</strain>
    </source>
</reference>
<feature type="compositionally biased region" description="Basic and acidic residues" evidence="1">
    <location>
        <begin position="27"/>
        <end position="37"/>
    </location>
</feature>
<organism evidence="2 3">
    <name type="scientific">Synaphobranchus kaupii</name>
    <name type="common">Kaup's arrowtooth eel</name>
    <dbReference type="NCBI Taxonomy" id="118154"/>
    <lineage>
        <taxon>Eukaryota</taxon>
        <taxon>Metazoa</taxon>
        <taxon>Chordata</taxon>
        <taxon>Craniata</taxon>
        <taxon>Vertebrata</taxon>
        <taxon>Euteleostomi</taxon>
        <taxon>Actinopterygii</taxon>
        <taxon>Neopterygii</taxon>
        <taxon>Teleostei</taxon>
        <taxon>Anguilliformes</taxon>
        <taxon>Synaphobranchidae</taxon>
        <taxon>Synaphobranchus</taxon>
    </lineage>
</organism>
<comment type="caution">
    <text evidence="2">The sequence shown here is derived from an EMBL/GenBank/DDBJ whole genome shotgun (WGS) entry which is preliminary data.</text>
</comment>
<keyword evidence="3" id="KW-1185">Reference proteome</keyword>
<dbReference type="EMBL" id="JAINUF010000002">
    <property type="protein sequence ID" value="KAJ8375086.1"/>
    <property type="molecule type" value="Genomic_DNA"/>
</dbReference>
<proteinExistence type="predicted"/>
<sequence length="89" mass="9992">MPPGNPSQLKVPIMHSDSVPRLGETAEEPREPGEKEQPALTPRHSLRLKSSAFQGSVPSYPIKGITPAESQTRRIYAGRIARRRRRRHS</sequence>
<evidence type="ECO:0000313" key="3">
    <source>
        <dbReference type="Proteomes" id="UP001152622"/>
    </source>
</evidence>
<accession>A0A9Q1G4J5</accession>
<dbReference type="AlphaFoldDB" id="A0A9Q1G4J5"/>
<protein>
    <submittedName>
        <fullName evidence="2">Uncharacterized protein</fullName>
    </submittedName>
</protein>
<feature type="region of interest" description="Disordered" evidence="1">
    <location>
        <begin position="1"/>
        <end position="45"/>
    </location>
</feature>
<dbReference type="Proteomes" id="UP001152622">
    <property type="component" value="Chromosome 2"/>
</dbReference>
<name>A0A9Q1G4J5_SYNKA</name>